<dbReference type="CDD" id="cd00082">
    <property type="entry name" value="HisKA"/>
    <property type="match status" value="1"/>
</dbReference>
<evidence type="ECO:0000256" key="15">
    <source>
        <dbReference type="SAM" id="Phobius"/>
    </source>
</evidence>
<dbReference type="InterPro" id="IPR003660">
    <property type="entry name" value="HAMP_dom"/>
</dbReference>
<dbReference type="SUPFAM" id="SSF47384">
    <property type="entry name" value="Homodimeric domain of signal transducing histidine kinase"/>
    <property type="match status" value="1"/>
</dbReference>
<evidence type="ECO:0000256" key="14">
    <source>
        <dbReference type="SAM" id="Coils"/>
    </source>
</evidence>
<evidence type="ECO:0000259" key="16">
    <source>
        <dbReference type="PROSITE" id="PS50109"/>
    </source>
</evidence>
<dbReference type="KEGG" id="upl:DSM104440_00010"/>
<keyword evidence="5" id="KW-0597">Phosphoprotein</keyword>
<keyword evidence="14" id="KW-0175">Coiled coil</keyword>
<dbReference type="PROSITE" id="PS50109">
    <property type="entry name" value="HIS_KIN"/>
    <property type="match status" value="1"/>
</dbReference>
<dbReference type="SMART" id="SM00387">
    <property type="entry name" value="HATPase_c"/>
    <property type="match status" value="1"/>
</dbReference>
<dbReference type="InParanoid" id="A0A6M4H2C3"/>
<protein>
    <recommendedName>
        <fullName evidence="3">histidine kinase</fullName>
        <ecNumber evidence="3">2.7.13.3</ecNumber>
    </recommendedName>
</protein>
<evidence type="ECO:0000313" key="18">
    <source>
        <dbReference type="EMBL" id="QJR13228.1"/>
    </source>
</evidence>
<name>A0A6M4H2C3_9PROT</name>
<dbReference type="RefSeq" id="WP_171159585.1">
    <property type="nucleotide sequence ID" value="NZ_CP053073.1"/>
</dbReference>
<dbReference type="InterPro" id="IPR050351">
    <property type="entry name" value="BphY/WalK/GraS-like"/>
</dbReference>
<evidence type="ECO:0000256" key="9">
    <source>
        <dbReference type="ARBA" id="ARBA00022777"/>
    </source>
</evidence>
<dbReference type="PIRSF" id="PIRSF037532">
    <property type="entry name" value="STHK_NtrY"/>
    <property type="match status" value="1"/>
</dbReference>
<dbReference type="GO" id="GO:0005886">
    <property type="term" value="C:plasma membrane"/>
    <property type="evidence" value="ECO:0007669"/>
    <property type="project" value="UniProtKB-SubCell"/>
</dbReference>
<dbReference type="InterPro" id="IPR005467">
    <property type="entry name" value="His_kinase_dom"/>
</dbReference>
<dbReference type="PANTHER" id="PTHR42878:SF7">
    <property type="entry name" value="SENSOR HISTIDINE KINASE GLRK"/>
    <property type="match status" value="1"/>
</dbReference>
<dbReference type="Pfam" id="PF00672">
    <property type="entry name" value="HAMP"/>
    <property type="match status" value="1"/>
</dbReference>
<dbReference type="FunCoup" id="A0A6M4H2C3">
    <property type="interactions" value="297"/>
</dbReference>
<evidence type="ECO:0000256" key="4">
    <source>
        <dbReference type="ARBA" id="ARBA00022475"/>
    </source>
</evidence>
<dbReference type="Proteomes" id="UP000503096">
    <property type="component" value="Chromosome"/>
</dbReference>
<feature type="coiled-coil region" evidence="14">
    <location>
        <begin position="338"/>
        <end position="365"/>
    </location>
</feature>
<dbReference type="InterPro" id="IPR003661">
    <property type="entry name" value="HisK_dim/P_dom"/>
</dbReference>
<dbReference type="CDD" id="cd06225">
    <property type="entry name" value="HAMP"/>
    <property type="match status" value="1"/>
</dbReference>
<dbReference type="EC" id="2.7.13.3" evidence="3"/>
<dbReference type="GO" id="GO:0007234">
    <property type="term" value="P:osmosensory signaling via phosphorelay pathway"/>
    <property type="evidence" value="ECO:0007669"/>
    <property type="project" value="TreeGrafter"/>
</dbReference>
<dbReference type="AlphaFoldDB" id="A0A6M4H2C3"/>
<dbReference type="InterPro" id="IPR035965">
    <property type="entry name" value="PAS-like_dom_sf"/>
</dbReference>
<dbReference type="PANTHER" id="PTHR42878">
    <property type="entry name" value="TWO-COMPONENT HISTIDINE KINASE"/>
    <property type="match status" value="1"/>
</dbReference>
<keyword evidence="6 18" id="KW-0808">Transferase</keyword>
<keyword evidence="19" id="KW-1185">Reference proteome</keyword>
<evidence type="ECO:0000256" key="10">
    <source>
        <dbReference type="ARBA" id="ARBA00022840"/>
    </source>
</evidence>
<organism evidence="18 19">
    <name type="scientific">Usitatibacter palustris</name>
    <dbReference type="NCBI Taxonomy" id="2732487"/>
    <lineage>
        <taxon>Bacteria</taxon>
        <taxon>Pseudomonadati</taxon>
        <taxon>Pseudomonadota</taxon>
        <taxon>Betaproteobacteria</taxon>
        <taxon>Nitrosomonadales</taxon>
        <taxon>Usitatibacteraceae</taxon>
        <taxon>Usitatibacter</taxon>
    </lineage>
</organism>
<feature type="transmembrane region" description="Helical" evidence="15">
    <location>
        <begin position="34"/>
        <end position="59"/>
    </location>
</feature>
<evidence type="ECO:0000256" key="7">
    <source>
        <dbReference type="ARBA" id="ARBA00022692"/>
    </source>
</evidence>
<feature type="transmembrane region" description="Helical" evidence="15">
    <location>
        <begin position="273"/>
        <end position="296"/>
    </location>
</feature>
<comment type="catalytic activity">
    <reaction evidence="1">
        <text>ATP + protein L-histidine = ADP + protein N-phospho-L-histidine.</text>
        <dbReference type="EC" id="2.7.13.3"/>
    </reaction>
</comment>
<dbReference type="InterPro" id="IPR045671">
    <property type="entry name" value="NtrY-like_N"/>
</dbReference>
<dbReference type="SUPFAM" id="SSF55874">
    <property type="entry name" value="ATPase domain of HSP90 chaperone/DNA topoisomerase II/histidine kinase"/>
    <property type="match status" value="1"/>
</dbReference>
<evidence type="ECO:0000256" key="12">
    <source>
        <dbReference type="ARBA" id="ARBA00023012"/>
    </source>
</evidence>
<dbReference type="Gene3D" id="6.10.340.10">
    <property type="match status" value="1"/>
</dbReference>
<keyword evidence="10" id="KW-0067">ATP-binding</keyword>
<dbReference type="GO" id="GO:0030295">
    <property type="term" value="F:protein kinase activator activity"/>
    <property type="evidence" value="ECO:0007669"/>
    <property type="project" value="TreeGrafter"/>
</dbReference>
<dbReference type="SMART" id="SM00388">
    <property type="entry name" value="HisKA"/>
    <property type="match status" value="1"/>
</dbReference>
<dbReference type="InterPro" id="IPR003594">
    <property type="entry name" value="HATPase_dom"/>
</dbReference>
<dbReference type="InterPro" id="IPR000014">
    <property type="entry name" value="PAS"/>
</dbReference>
<accession>A0A6M4H2C3</accession>
<evidence type="ECO:0000256" key="13">
    <source>
        <dbReference type="ARBA" id="ARBA00023136"/>
    </source>
</evidence>
<dbReference type="InterPro" id="IPR036097">
    <property type="entry name" value="HisK_dim/P_sf"/>
</dbReference>
<dbReference type="GO" id="GO:0000156">
    <property type="term" value="F:phosphorelay response regulator activity"/>
    <property type="evidence" value="ECO:0007669"/>
    <property type="project" value="TreeGrafter"/>
</dbReference>
<dbReference type="Gene3D" id="1.10.287.130">
    <property type="match status" value="1"/>
</dbReference>
<dbReference type="Gene3D" id="3.30.450.20">
    <property type="entry name" value="PAS domain"/>
    <property type="match status" value="1"/>
</dbReference>
<dbReference type="SUPFAM" id="SSF55785">
    <property type="entry name" value="PYP-like sensor domain (PAS domain)"/>
    <property type="match status" value="1"/>
</dbReference>
<keyword evidence="12" id="KW-0902">Two-component regulatory system</keyword>
<comment type="subcellular location">
    <subcellularLocation>
        <location evidence="2">Cell membrane</location>
        <topology evidence="2">Multi-pass membrane protein</topology>
    </subcellularLocation>
</comment>
<evidence type="ECO:0000256" key="8">
    <source>
        <dbReference type="ARBA" id="ARBA00022741"/>
    </source>
</evidence>
<dbReference type="InterPro" id="IPR004358">
    <property type="entry name" value="Sig_transdc_His_kin-like_C"/>
</dbReference>
<evidence type="ECO:0000256" key="11">
    <source>
        <dbReference type="ARBA" id="ARBA00022989"/>
    </source>
</evidence>
<dbReference type="Pfam" id="PF19312">
    <property type="entry name" value="NtrY_N"/>
    <property type="match status" value="1"/>
</dbReference>
<keyword evidence="13 15" id="KW-0472">Membrane</keyword>
<feature type="domain" description="Histidine kinase" evidence="16">
    <location>
        <begin position="495"/>
        <end position="706"/>
    </location>
</feature>
<dbReference type="Pfam" id="PF02518">
    <property type="entry name" value="HATPase_c"/>
    <property type="match status" value="1"/>
</dbReference>
<keyword evidence="9 18" id="KW-0418">Kinase</keyword>
<keyword evidence="7 15" id="KW-0812">Transmembrane</keyword>
<reference evidence="18 19" key="1">
    <citation type="submission" date="2020-04" db="EMBL/GenBank/DDBJ databases">
        <title>Usitatibacter rugosus gen. nov., sp. nov. and Usitatibacter palustris sp. nov., novel members of Usitatibacteraceae fam. nov. within the order Nitrosomonadales isolated from soil.</title>
        <authorList>
            <person name="Huber K.J."/>
            <person name="Neumann-Schaal M."/>
            <person name="Geppert A."/>
            <person name="Luckner M."/>
            <person name="Wanner G."/>
            <person name="Overmann J."/>
        </authorList>
    </citation>
    <scope>NUCLEOTIDE SEQUENCE [LARGE SCALE GENOMIC DNA]</scope>
    <source>
        <strain evidence="18 19">Swamp67</strain>
    </source>
</reference>
<dbReference type="SMART" id="SM00304">
    <property type="entry name" value="HAMP"/>
    <property type="match status" value="1"/>
</dbReference>
<evidence type="ECO:0000256" key="5">
    <source>
        <dbReference type="ARBA" id="ARBA00022553"/>
    </source>
</evidence>
<dbReference type="PROSITE" id="PS50885">
    <property type="entry name" value="HAMP"/>
    <property type="match status" value="1"/>
</dbReference>
<dbReference type="SUPFAM" id="SSF158472">
    <property type="entry name" value="HAMP domain-like"/>
    <property type="match status" value="1"/>
</dbReference>
<evidence type="ECO:0000256" key="2">
    <source>
        <dbReference type="ARBA" id="ARBA00004651"/>
    </source>
</evidence>
<sequence>MKALIFLCVVTGAALVYLLSEASSNTALFAQNYPVLLGLGGGLSLGLMGLIGYQLYVLRKKLKERVFGSKLTLRLMVVFALMALIPGGLVYAISFQFLQRSIESWFDVRVDESLAGGLNLARSALENSLKELAQKADAMSLALASAQAVEAATLNRLREQHSIEEATLLTPRGRVIAQSGSEPVALLPDLPGANLLRQVRAQQPVRSIESIPERGLYLRVIVPVNVLTIADDMRILQVLQRVPTAIARDAKVVEKGYSDYQELLLARKGLKQIFGLTLTLAMLLTLFSALALAFLLSERLSAPLSALAEATRAIAKGDYSKLNPVKSRDEFGVLTQSFNTMTRQIADATEAMERNQQQLENAKTYLESILSNLTSGVLTLDERQYVKTVNAAANDILAITPGAFHGLRLPEWARHVPTVAPFAEVVLRHFASSAPGQWEEQMEFRRADGQRTLLLRGTRLGMSGGGDNGYVVVFDDITHLIQAQRDAAWGEVARRLAHEIKNPLTPIQLAAERMQQKLVAKLPEQEADMLRRSTSTIVSHVAALKGMVDDFTQYAHASRMNARAVVLNDLVREVLFLYESMGVSIEARLGDNLPAVFADPAMLRQVLHNLFQNALDALTGMDQPRILVSTSLGTGGVLLTVRDNGTGIADTVMGRIFEPYVTTKPKGTGLGLAIVKKIVDEHHGRILVENVKPHGANVSIVLPPKAA</sequence>
<dbReference type="InterPro" id="IPR036890">
    <property type="entry name" value="HATPase_C_sf"/>
</dbReference>
<gene>
    <name evidence="18" type="primary">sasA_1</name>
    <name evidence="18" type="ORF">DSM104440_00010</name>
</gene>
<feature type="domain" description="HAMP" evidence="17">
    <location>
        <begin position="298"/>
        <end position="350"/>
    </location>
</feature>
<evidence type="ECO:0000259" key="17">
    <source>
        <dbReference type="PROSITE" id="PS50885"/>
    </source>
</evidence>
<dbReference type="GO" id="GO:0000155">
    <property type="term" value="F:phosphorelay sensor kinase activity"/>
    <property type="evidence" value="ECO:0007669"/>
    <property type="project" value="InterPro"/>
</dbReference>
<dbReference type="CDD" id="cd00130">
    <property type="entry name" value="PAS"/>
    <property type="match status" value="1"/>
</dbReference>
<proteinExistence type="predicted"/>
<dbReference type="PRINTS" id="PR00344">
    <property type="entry name" value="BCTRLSENSOR"/>
</dbReference>
<keyword evidence="4" id="KW-1003">Cell membrane</keyword>
<evidence type="ECO:0000256" key="3">
    <source>
        <dbReference type="ARBA" id="ARBA00012438"/>
    </source>
</evidence>
<dbReference type="InterPro" id="IPR017232">
    <property type="entry name" value="NtrY"/>
</dbReference>
<dbReference type="Pfam" id="PF00512">
    <property type="entry name" value="HisKA"/>
    <property type="match status" value="1"/>
</dbReference>
<dbReference type="Gene3D" id="3.30.565.10">
    <property type="entry name" value="Histidine kinase-like ATPase, C-terminal domain"/>
    <property type="match status" value="1"/>
</dbReference>
<evidence type="ECO:0000313" key="19">
    <source>
        <dbReference type="Proteomes" id="UP000503096"/>
    </source>
</evidence>
<keyword evidence="11 15" id="KW-1133">Transmembrane helix</keyword>
<evidence type="ECO:0000256" key="1">
    <source>
        <dbReference type="ARBA" id="ARBA00000085"/>
    </source>
</evidence>
<keyword evidence="8" id="KW-0547">Nucleotide-binding</keyword>
<dbReference type="EMBL" id="CP053073">
    <property type="protein sequence ID" value="QJR13228.1"/>
    <property type="molecule type" value="Genomic_DNA"/>
</dbReference>
<feature type="transmembrane region" description="Helical" evidence="15">
    <location>
        <begin position="71"/>
        <end position="93"/>
    </location>
</feature>
<evidence type="ECO:0000256" key="6">
    <source>
        <dbReference type="ARBA" id="ARBA00022679"/>
    </source>
</evidence>
<dbReference type="GO" id="GO:0005524">
    <property type="term" value="F:ATP binding"/>
    <property type="evidence" value="ECO:0007669"/>
    <property type="project" value="UniProtKB-KW"/>
</dbReference>